<feature type="compositionally biased region" description="Pro residues" evidence="1">
    <location>
        <begin position="365"/>
        <end position="374"/>
    </location>
</feature>
<feature type="compositionally biased region" description="Gly residues" evidence="1">
    <location>
        <begin position="33"/>
        <end position="47"/>
    </location>
</feature>
<comment type="caution">
    <text evidence="2">The sequence shown here is derived from an EMBL/GenBank/DDBJ whole genome shotgun (WGS) entry which is preliminary data.</text>
</comment>
<protein>
    <submittedName>
        <fullName evidence="2">Uncharacterized protein</fullName>
    </submittedName>
</protein>
<sequence length="606" mass="59142">MTQSGQGEEPSARPAREGIVLPSDGGQPLLPGMTGGAGGPAGTGGPGGLPPAQSAGRAAAPAGGQAWGQPWGPEGGQTVAPQPGQGWQSAPDQSAQPFQTSQSAPSWGSGAPEAYPQGPQNPQGPQAPWGAHGQAAGPLPPEGAPAYGAQAGAPLPPAADPYAPQAAPPSPYTTGAHGAALPPAAGSDPYGAPAGQQAAHGAHGAPGVPAYGAPAHGAPGGDEGATQYLPPVGAAPVNEGATQYLPPVPAAPADEGATQYIPPVAPGAMPPEASGGDSSTRFLGRVPQGGAGPLPGGDPDAQATQFIAPVEAQAAGAPAAPYGGGPSAAGGRQTPAEFDNLFRSDAGGAPATQQMPRFQSHDVPPGRPGAPGPGGPSSFVGQAGDGDGDPGRGGRRTGSRVPLIAAVGIGIVVLGVGAGAMLSGGGGGGGDSTDKNTNVSATAPATDSSASPSADPARAQAVELDKLLADSGSSRTSVINAVANVRKCDNLDSSASDLRDAAKQRNGLVTRLGRLSVDKLPGNAELTSALTSAWKASASADQHYAAWADQVKDKKGCKKGHARTTAEAQQGNRQSGVASAQKVKAAQLWNTIAKKYGLTQRQPTQL</sequence>
<reference evidence="2" key="2">
    <citation type="submission" date="2020-09" db="EMBL/GenBank/DDBJ databases">
        <authorList>
            <person name="Sun Q."/>
            <person name="Ohkuma M."/>
        </authorList>
    </citation>
    <scope>NUCLEOTIDE SEQUENCE</scope>
    <source>
        <strain evidence="2">JCM 3302</strain>
    </source>
</reference>
<name>A0A918ZYC4_9ACTN</name>
<accession>A0A918ZYC4</accession>
<feature type="region of interest" description="Disordered" evidence="1">
    <location>
        <begin position="1"/>
        <end position="398"/>
    </location>
</feature>
<feature type="compositionally biased region" description="Low complexity" evidence="1">
    <location>
        <begin position="297"/>
        <end position="321"/>
    </location>
</feature>
<keyword evidence="3" id="KW-1185">Reference proteome</keyword>
<feature type="compositionally biased region" description="Low complexity" evidence="1">
    <location>
        <begin position="144"/>
        <end position="153"/>
    </location>
</feature>
<dbReference type="AlphaFoldDB" id="A0A918ZYC4"/>
<reference evidence="2" key="1">
    <citation type="journal article" date="2014" name="Int. J. Syst. Evol. Microbiol.">
        <title>Complete genome sequence of Corynebacterium casei LMG S-19264T (=DSM 44701T), isolated from a smear-ripened cheese.</title>
        <authorList>
            <consortium name="US DOE Joint Genome Institute (JGI-PGF)"/>
            <person name="Walter F."/>
            <person name="Albersmeier A."/>
            <person name="Kalinowski J."/>
            <person name="Ruckert C."/>
        </authorList>
    </citation>
    <scope>NUCLEOTIDE SEQUENCE</scope>
    <source>
        <strain evidence="2">JCM 3302</strain>
    </source>
</reference>
<feature type="compositionally biased region" description="Low complexity" evidence="1">
    <location>
        <begin position="175"/>
        <end position="217"/>
    </location>
</feature>
<dbReference type="Proteomes" id="UP000641386">
    <property type="component" value="Unassembled WGS sequence"/>
</dbReference>
<evidence type="ECO:0000256" key="1">
    <source>
        <dbReference type="SAM" id="MobiDB-lite"/>
    </source>
</evidence>
<dbReference type="RefSeq" id="WP_189900863.1">
    <property type="nucleotide sequence ID" value="NZ_BNBC01000013.1"/>
</dbReference>
<feature type="region of interest" description="Disordered" evidence="1">
    <location>
        <begin position="558"/>
        <end position="578"/>
    </location>
</feature>
<gene>
    <name evidence="2" type="ORF">GCM10014715_32560</name>
</gene>
<feature type="compositionally biased region" description="Low complexity" evidence="1">
    <location>
        <begin position="440"/>
        <end position="457"/>
    </location>
</feature>
<evidence type="ECO:0000313" key="2">
    <source>
        <dbReference type="EMBL" id="GHE75223.1"/>
    </source>
</evidence>
<dbReference type="EMBL" id="BNBC01000013">
    <property type="protein sequence ID" value="GHE75223.1"/>
    <property type="molecule type" value="Genomic_DNA"/>
</dbReference>
<evidence type="ECO:0000313" key="3">
    <source>
        <dbReference type="Proteomes" id="UP000641386"/>
    </source>
</evidence>
<proteinExistence type="predicted"/>
<feature type="compositionally biased region" description="Polar residues" evidence="1">
    <location>
        <begin position="566"/>
        <end position="578"/>
    </location>
</feature>
<feature type="compositionally biased region" description="Polar residues" evidence="1">
    <location>
        <begin position="85"/>
        <end position="106"/>
    </location>
</feature>
<feature type="region of interest" description="Disordered" evidence="1">
    <location>
        <begin position="425"/>
        <end position="458"/>
    </location>
</feature>
<feature type="compositionally biased region" description="Low complexity" evidence="1">
    <location>
        <begin position="114"/>
        <end position="137"/>
    </location>
</feature>
<organism evidence="2 3">
    <name type="scientific">Streptomyces spiralis</name>
    <dbReference type="NCBI Taxonomy" id="66376"/>
    <lineage>
        <taxon>Bacteria</taxon>
        <taxon>Bacillati</taxon>
        <taxon>Actinomycetota</taxon>
        <taxon>Actinomycetes</taxon>
        <taxon>Kitasatosporales</taxon>
        <taxon>Streptomycetaceae</taxon>
        <taxon>Streptomyces</taxon>
    </lineage>
</organism>
<feature type="compositionally biased region" description="Low complexity" evidence="1">
    <location>
        <begin position="50"/>
        <end position="72"/>
    </location>
</feature>